<dbReference type="InterPro" id="IPR013656">
    <property type="entry name" value="PAS_4"/>
</dbReference>
<accession>A0ABX7B9V9</accession>
<evidence type="ECO:0000259" key="9">
    <source>
        <dbReference type="PROSITE" id="PS50113"/>
    </source>
</evidence>
<feature type="domain" description="PAC" evidence="9">
    <location>
        <begin position="842"/>
        <end position="894"/>
    </location>
</feature>
<sequence length="1440" mass="157732">MYARCPPQDLRAILDLVGSPAFVIDASAEAAVLAVNGRLETALGRVDPACLSGLVGRAADDCSGTGQPVEIDVDVALDPGRESWRMVLVPIPLDGDVVRIMVTVTARSPASSWTQLDSRTQAIIEEQAGLVVRYRPDTTLTFANAAYARRFGSVPDDLVGRRIVDLVSPQEAGRIRACLADLTPDRPVARHERPVTLPDGTVRWLLWSDRAFHDGEGRPVEYQSVGFDITRHKQVERELQDSRDFFRLAIEGTRDGLWDWDLRTGTIWLSPRLKEILGYADDELPNDLEALQRLVLPEDRERALHRIQRHWDDGKPYEQTIRFIHRDGTIRHILARGGSVRDPDGKPIRMVGVHTDVTLLVESGQMLRLAKEQAEQASRAKSEFLAMMSHELRTPLNAIIGFAEILRDELFGPLGNERYGDYVQDIVGSGRHLLALISDILDLSRIDAGQLALREATLDLALVARGQIQLVAGAAEAGGVTVLCDAGQPGPLIRADEARIRQIVQNLLSNAVKFTPAGGTVRLDARGGPDESVVLSVSDTGIGMRLEDVPRALEPFSQLEASLTRRREGTGLGLAIVKRLVELHDGELRIETAPDQGSTVTVTFPRERNAGLPESEVRRPSAAGEPVGLVPWSGALFGRFELLDTLLQAVPMAVAVTRDDGVCIKANHTLCRLSGFEMVELLGRPIGTLLAGEPAPGAQPGPPPGQETSRKRPRLRERQLVTRFGRTRGVEVIREPFVGLDGQTYVLLLITDVSERRRTARALRDSEERFRLAASAAGCGIWDADLVTGDRWFSPPYLHILGYAENELTLSDAAWRERIHPDDRAGVDESLARHLTGGSPFYEAAFRMRHKSGRWIWLVARGAASFDAGGGARRFVGTISDITVEVEAREALAEKSAFLETVLSNIGQGIVVFDAERRVRLVNDRFLALHGFPRDLGAPGTPIERLVRWRVEQSMALAGGTDPTVLDARIAEDMVWMDRWLSAPPPARVDMGGHGGRILDVWRQDLPDGGFVATQADVTARRRAEFALAQREDQLRTILRVALVGILTVREDGAVEEFNPMAESMFGWSAAELRGRDVGVLLAEETLSGAAALSLLQPDPEAGDPAVGTEFLARRRDGSAFPARISMAAFTAGGRRRYVGVVADISARRTVEAELRAARTRLDQRFDDFVRVSLELEQVRREADMALLHAEQSSKAKSEFLAQMSHELRTPLNAVIGFSEIMKGQYFGPLGSPKYQEYAEDIDQCGRHLLSLINDILDLSKVEAGRYVLEEEQLDLCRIVDASVRLLRDQAAGKGVMIALRPEPVPAVMGDQRALKQVVVNLLSNAVKFTPRGGMVEIGTLVDAFGDVCITVKDTGIGIPDGEIPRVLEAFGRASNVRQSGEEGTGLGLAIVGSFLSLHGATLDIDSAVGIGTTVTVRLPIERVLGTQRQLQPWDIVDDR</sequence>
<dbReference type="CDD" id="cd00130">
    <property type="entry name" value="PAS"/>
    <property type="match status" value="4"/>
</dbReference>
<dbReference type="InterPro" id="IPR004358">
    <property type="entry name" value="Sig_transdc_His_kin-like_C"/>
</dbReference>
<feature type="domain" description="Histidine kinase" evidence="7">
    <location>
        <begin position="387"/>
        <end position="608"/>
    </location>
</feature>
<dbReference type="InterPro" id="IPR001610">
    <property type="entry name" value="PAC"/>
</dbReference>
<dbReference type="PROSITE" id="PS50109">
    <property type="entry name" value="HIS_KIN"/>
    <property type="match status" value="2"/>
</dbReference>
<feature type="domain" description="PAS" evidence="8">
    <location>
        <begin position="639"/>
        <end position="684"/>
    </location>
</feature>
<dbReference type="InterPro" id="IPR013655">
    <property type="entry name" value="PAS_fold_3"/>
</dbReference>
<dbReference type="InterPro" id="IPR003594">
    <property type="entry name" value="HATPase_dom"/>
</dbReference>
<feature type="domain" description="PAS" evidence="8">
    <location>
        <begin position="1031"/>
        <end position="1099"/>
    </location>
</feature>
<keyword evidence="11" id="KW-1185">Reference proteome</keyword>
<feature type="domain" description="PAC" evidence="9">
    <location>
        <begin position="317"/>
        <end position="369"/>
    </location>
</feature>
<dbReference type="Pfam" id="PF12860">
    <property type="entry name" value="PAS_7"/>
    <property type="match status" value="1"/>
</dbReference>
<keyword evidence="5" id="KW-0418">Kinase</keyword>
<feature type="region of interest" description="Disordered" evidence="6">
    <location>
        <begin position="690"/>
        <end position="713"/>
    </location>
</feature>
<dbReference type="Gene3D" id="3.30.450.20">
    <property type="entry name" value="PAS domain"/>
    <property type="match status" value="6"/>
</dbReference>
<dbReference type="InterPro" id="IPR000014">
    <property type="entry name" value="PAS"/>
</dbReference>
<dbReference type="Pfam" id="PF08448">
    <property type="entry name" value="PAS_4"/>
    <property type="match status" value="1"/>
</dbReference>
<comment type="catalytic activity">
    <reaction evidence="1">
        <text>ATP + protein L-histidine = ADP + protein N-phospho-L-histidine.</text>
        <dbReference type="EC" id="2.7.13.3"/>
    </reaction>
</comment>
<dbReference type="PANTHER" id="PTHR43047">
    <property type="entry name" value="TWO-COMPONENT HISTIDINE PROTEIN KINASE"/>
    <property type="match status" value="1"/>
</dbReference>
<dbReference type="InterPro" id="IPR036097">
    <property type="entry name" value="HisK_dim/P_sf"/>
</dbReference>
<proteinExistence type="predicted"/>
<dbReference type="InterPro" id="IPR035965">
    <property type="entry name" value="PAS-like_dom_sf"/>
</dbReference>
<evidence type="ECO:0000256" key="2">
    <source>
        <dbReference type="ARBA" id="ARBA00012438"/>
    </source>
</evidence>
<evidence type="ECO:0000313" key="10">
    <source>
        <dbReference type="EMBL" id="QQP91162.1"/>
    </source>
</evidence>
<evidence type="ECO:0000256" key="3">
    <source>
        <dbReference type="ARBA" id="ARBA00022553"/>
    </source>
</evidence>
<feature type="domain" description="PAC" evidence="9">
    <location>
        <begin position="1107"/>
        <end position="1157"/>
    </location>
</feature>
<evidence type="ECO:0000256" key="5">
    <source>
        <dbReference type="ARBA" id="ARBA00022777"/>
    </source>
</evidence>
<dbReference type="Gene3D" id="3.30.565.10">
    <property type="entry name" value="Histidine kinase-like ATPase, C-terminal domain"/>
    <property type="match status" value="2"/>
</dbReference>
<dbReference type="Pfam" id="PF02518">
    <property type="entry name" value="HATPase_c"/>
    <property type="match status" value="2"/>
</dbReference>
<feature type="domain" description="PAS" evidence="8">
    <location>
        <begin position="116"/>
        <end position="186"/>
    </location>
</feature>
<evidence type="ECO:0000313" key="11">
    <source>
        <dbReference type="Proteomes" id="UP000595197"/>
    </source>
</evidence>
<dbReference type="SMART" id="SM00086">
    <property type="entry name" value="PAC"/>
    <property type="match status" value="5"/>
</dbReference>
<dbReference type="Proteomes" id="UP000595197">
    <property type="component" value="Chromosome"/>
</dbReference>
<dbReference type="PROSITE" id="PS50112">
    <property type="entry name" value="PAS"/>
    <property type="match status" value="5"/>
</dbReference>
<dbReference type="CDD" id="cd00082">
    <property type="entry name" value="HisKA"/>
    <property type="match status" value="2"/>
</dbReference>
<dbReference type="SMART" id="SM00091">
    <property type="entry name" value="PAS"/>
    <property type="match status" value="6"/>
</dbReference>
<dbReference type="EC" id="2.7.13.3" evidence="2"/>
<feature type="domain" description="Histidine kinase" evidence="7">
    <location>
        <begin position="1203"/>
        <end position="1423"/>
    </location>
</feature>
<dbReference type="Pfam" id="PF08447">
    <property type="entry name" value="PAS_3"/>
    <property type="match status" value="2"/>
</dbReference>
<gene>
    <name evidence="10" type="ORF">IGS68_08120</name>
</gene>
<dbReference type="SUPFAM" id="SSF47384">
    <property type="entry name" value="Homodimeric domain of signal transducing histidine kinase"/>
    <property type="match status" value="2"/>
</dbReference>
<dbReference type="CDD" id="cd16922">
    <property type="entry name" value="HATPase_EvgS-ArcB-TorS-like"/>
    <property type="match status" value="1"/>
</dbReference>
<keyword evidence="4" id="KW-0808">Transferase</keyword>
<dbReference type="NCBIfam" id="TIGR00229">
    <property type="entry name" value="sensory_box"/>
    <property type="match status" value="5"/>
</dbReference>
<evidence type="ECO:0000259" key="7">
    <source>
        <dbReference type="PROSITE" id="PS50109"/>
    </source>
</evidence>
<dbReference type="Pfam" id="PF00989">
    <property type="entry name" value="PAS"/>
    <property type="match status" value="1"/>
</dbReference>
<dbReference type="InterPro" id="IPR005467">
    <property type="entry name" value="His_kinase_dom"/>
</dbReference>
<dbReference type="RefSeq" id="WP_201078788.1">
    <property type="nucleotide sequence ID" value="NZ_CP067420.1"/>
</dbReference>
<keyword evidence="3" id="KW-0597">Phosphoprotein</keyword>
<dbReference type="Gene3D" id="1.10.287.130">
    <property type="match status" value="2"/>
</dbReference>
<dbReference type="PRINTS" id="PR00344">
    <property type="entry name" value="BCTRLSENSOR"/>
</dbReference>
<feature type="domain" description="PAS" evidence="8">
    <location>
        <begin position="242"/>
        <end position="314"/>
    </location>
</feature>
<dbReference type="PROSITE" id="PS50113">
    <property type="entry name" value="PAC"/>
    <property type="match status" value="5"/>
</dbReference>
<evidence type="ECO:0000256" key="6">
    <source>
        <dbReference type="SAM" id="MobiDB-lite"/>
    </source>
</evidence>
<dbReference type="InterPro" id="IPR013767">
    <property type="entry name" value="PAS_fold"/>
</dbReference>
<dbReference type="Pfam" id="PF00512">
    <property type="entry name" value="HisKA"/>
    <property type="match status" value="2"/>
</dbReference>
<name>A0ABX7B9V9_9PROT</name>
<dbReference type="InterPro" id="IPR036890">
    <property type="entry name" value="HATPase_C_sf"/>
</dbReference>
<reference evidence="10" key="1">
    <citation type="submission" date="2021-02" db="EMBL/GenBank/DDBJ databases">
        <title>Skermanella TT6 skin isolate.</title>
        <authorList>
            <person name="Lee K."/>
            <person name="Ganzorig M."/>
        </authorList>
    </citation>
    <scope>NUCLEOTIDE SEQUENCE</scope>
    <source>
        <strain evidence="10">TT6</strain>
    </source>
</reference>
<feature type="domain" description="PAS" evidence="8">
    <location>
        <begin position="766"/>
        <end position="838"/>
    </location>
</feature>
<dbReference type="Pfam" id="PF13426">
    <property type="entry name" value="PAS_9"/>
    <property type="match status" value="1"/>
</dbReference>
<dbReference type="SMART" id="SM00388">
    <property type="entry name" value="HisKA"/>
    <property type="match status" value="2"/>
</dbReference>
<protein>
    <recommendedName>
        <fullName evidence="2">histidine kinase</fullName>
        <ecNumber evidence="2">2.7.13.3</ecNumber>
    </recommendedName>
</protein>
<feature type="domain" description="PAC" evidence="9">
    <location>
        <begin position="189"/>
        <end position="241"/>
    </location>
</feature>
<dbReference type="InterPro" id="IPR003661">
    <property type="entry name" value="HisK_dim/P_dom"/>
</dbReference>
<dbReference type="PANTHER" id="PTHR43047:SF72">
    <property type="entry name" value="OSMOSENSING HISTIDINE PROTEIN KINASE SLN1"/>
    <property type="match status" value="1"/>
</dbReference>
<organism evidence="10 11">
    <name type="scientific">Skermanella cutis</name>
    <dbReference type="NCBI Taxonomy" id="2775420"/>
    <lineage>
        <taxon>Bacteria</taxon>
        <taxon>Pseudomonadati</taxon>
        <taxon>Pseudomonadota</taxon>
        <taxon>Alphaproteobacteria</taxon>
        <taxon>Rhodospirillales</taxon>
        <taxon>Azospirillaceae</taxon>
        <taxon>Skermanella</taxon>
    </lineage>
</organism>
<dbReference type="SUPFAM" id="SSF55785">
    <property type="entry name" value="PYP-like sensor domain (PAS domain)"/>
    <property type="match status" value="6"/>
</dbReference>
<evidence type="ECO:0000256" key="4">
    <source>
        <dbReference type="ARBA" id="ARBA00022679"/>
    </source>
</evidence>
<dbReference type="SMART" id="SM00387">
    <property type="entry name" value="HATPase_c"/>
    <property type="match status" value="2"/>
</dbReference>
<evidence type="ECO:0000259" key="8">
    <source>
        <dbReference type="PROSITE" id="PS50112"/>
    </source>
</evidence>
<dbReference type="SUPFAM" id="SSF55874">
    <property type="entry name" value="ATPase domain of HSP90 chaperone/DNA topoisomerase II/histidine kinase"/>
    <property type="match status" value="2"/>
</dbReference>
<evidence type="ECO:0000256" key="1">
    <source>
        <dbReference type="ARBA" id="ARBA00000085"/>
    </source>
</evidence>
<dbReference type="EMBL" id="CP067420">
    <property type="protein sequence ID" value="QQP91162.1"/>
    <property type="molecule type" value="Genomic_DNA"/>
</dbReference>
<feature type="domain" description="PAC" evidence="9">
    <location>
        <begin position="714"/>
        <end position="765"/>
    </location>
</feature>
<dbReference type="InterPro" id="IPR000700">
    <property type="entry name" value="PAS-assoc_C"/>
</dbReference>